<name>A0A1W6N5J6_9PROT</name>
<keyword evidence="1" id="KW-0560">Oxidoreductase</keyword>
<organism evidence="3 4">
    <name type="scientific">Candidatus Nucleicultrix amoebiphila FS5</name>
    <dbReference type="NCBI Taxonomy" id="1414854"/>
    <lineage>
        <taxon>Bacteria</taxon>
        <taxon>Pseudomonadati</taxon>
        <taxon>Pseudomonadota</taxon>
        <taxon>Alphaproteobacteria</taxon>
        <taxon>Holosporales</taxon>
        <taxon>Candidatus Nucleicultricaceae</taxon>
        <taxon>Candidatus Nucleicultrix</taxon>
    </lineage>
</organism>
<reference evidence="3 4" key="1">
    <citation type="submission" date="2014-06" db="EMBL/GenBank/DDBJ databases">
        <title>The genome of the endonuclear symbiont Nucleicultrix amoebiphila.</title>
        <authorList>
            <person name="Schulz F."/>
            <person name="Horn M."/>
        </authorList>
    </citation>
    <scope>NUCLEOTIDE SEQUENCE [LARGE SCALE GENOMIC DNA]</scope>
    <source>
        <strain evidence="3 4">FS5</strain>
    </source>
</reference>
<feature type="domain" description="Flavin reductase like" evidence="2">
    <location>
        <begin position="14"/>
        <end position="158"/>
    </location>
</feature>
<dbReference type="STRING" id="1414854.GQ61_07345"/>
<gene>
    <name evidence="3" type="ORF">GQ61_07345</name>
</gene>
<evidence type="ECO:0000256" key="1">
    <source>
        <dbReference type="ARBA" id="ARBA00023002"/>
    </source>
</evidence>
<dbReference type="EMBL" id="CP008743">
    <property type="protein sequence ID" value="ARN85127.1"/>
    <property type="molecule type" value="Genomic_DNA"/>
</dbReference>
<dbReference type="Proteomes" id="UP000237351">
    <property type="component" value="Chromosome"/>
</dbReference>
<dbReference type="InterPro" id="IPR050268">
    <property type="entry name" value="NADH-dep_flavin_reductase"/>
</dbReference>
<accession>A0A1W6N5J6</accession>
<dbReference type="GO" id="GO:0042602">
    <property type="term" value="F:riboflavin reductase (NADPH) activity"/>
    <property type="evidence" value="ECO:0007669"/>
    <property type="project" value="TreeGrafter"/>
</dbReference>
<proteinExistence type="predicted"/>
<dbReference type="SUPFAM" id="SSF50475">
    <property type="entry name" value="FMN-binding split barrel"/>
    <property type="match status" value="1"/>
</dbReference>
<dbReference type="InterPro" id="IPR002563">
    <property type="entry name" value="Flavin_Rdtase-like_dom"/>
</dbReference>
<dbReference type="Gene3D" id="2.30.110.10">
    <property type="entry name" value="Electron Transport, Fmn-binding Protein, Chain A"/>
    <property type="match status" value="1"/>
</dbReference>
<sequence>MQRSFSSSDFRATMSKFTTGILIVATANRQGHPIGVTINAFTSVSLDPPLVLFCLKTSSSSFKAFKENSVYSFNLLSSDQAVIAQSFSKYETKDWKNIDYDMESHGPPILKGCLANLICERDNLYHGGDHGIFLCKVVSLKKNDQLEPLIFFDRQYKSF</sequence>
<evidence type="ECO:0000259" key="2">
    <source>
        <dbReference type="SMART" id="SM00903"/>
    </source>
</evidence>
<dbReference type="GO" id="GO:0010181">
    <property type="term" value="F:FMN binding"/>
    <property type="evidence" value="ECO:0007669"/>
    <property type="project" value="InterPro"/>
</dbReference>
<dbReference type="PANTHER" id="PTHR30466">
    <property type="entry name" value="FLAVIN REDUCTASE"/>
    <property type="match status" value="1"/>
</dbReference>
<dbReference type="AlphaFoldDB" id="A0A1W6N5J6"/>
<dbReference type="Pfam" id="PF01613">
    <property type="entry name" value="Flavin_Reduct"/>
    <property type="match status" value="1"/>
</dbReference>
<dbReference type="KEGG" id="naf:GQ61_07345"/>
<dbReference type="PANTHER" id="PTHR30466:SF1">
    <property type="entry name" value="FMN REDUCTASE (NADH) RUTF"/>
    <property type="match status" value="1"/>
</dbReference>
<protein>
    <recommendedName>
        <fullName evidence="2">Flavin reductase like domain-containing protein</fullName>
    </recommendedName>
</protein>
<evidence type="ECO:0000313" key="3">
    <source>
        <dbReference type="EMBL" id="ARN85127.1"/>
    </source>
</evidence>
<evidence type="ECO:0000313" key="4">
    <source>
        <dbReference type="Proteomes" id="UP000237351"/>
    </source>
</evidence>
<keyword evidence="4" id="KW-1185">Reference proteome</keyword>
<dbReference type="SMART" id="SM00903">
    <property type="entry name" value="Flavin_Reduct"/>
    <property type="match status" value="1"/>
</dbReference>
<dbReference type="InterPro" id="IPR012349">
    <property type="entry name" value="Split_barrel_FMN-bd"/>
</dbReference>